<dbReference type="UniPathway" id="UPA00214"/>
<evidence type="ECO:0000313" key="14">
    <source>
        <dbReference type="Proteomes" id="UP000070427"/>
    </source>
</evidence>
<evidence type="ECO:0000256" key="6">
    <source>
        <dbReference type="ARBA" id="ARBA00018569"/>
    </source>
</evidence>
<evidence type="ECO:0000256" key="10">
    <source>
        <dbReference type="ARBA" id="ARBA00023277"/>
    </source>
</evidence>
<evidence type="ECO:0000256" key="8">
    <source>
        <dbReference type="ARBA" id="ARBA00023144"/>
    </source>
</evidence>
<dbReference type="Proteomes" id="UP000070427">
    <property type="component" value="Unassembled WGS sequence"/>
</dbReference>
<dbReference type="EMBL" id="LOED01000010">
    <property type="protein sequence ID" value="KXG77516.1"/>
    <property type="molecule type" value="Genomic_DNA"/>
</dbReference>
<dbReference type="Gene3D" id="3.90.25.10">
    <property type="entry name" value="UDP-galactose 4-epimerase, domain 1"/>
    <property type="match status" value="1"/>
</dbReference>
<protein>
    <recommendedName>
        <fullName evidence="6 11">UDP-glucose 4-epimerase</fullName>
        <ecNumber evidence="5 11">5.1.3.2</ecNumber>
    </recommendedName>
</protein>
<dbReference type="NCBIfam" id="TIGR01179">
    <property type="entry name" value="galE"/>
    <property type="match status" value="1"/>
</dbReference>
<gene>
    <name evidence="13" type="primary">galE</name>
    <name evidence="13" type="ORF">AN618_10680</name>
</gene>
<feature type="domain" description="NAD-dependent epimerase/dehydratase" evidence="12">
    <location>
        <begin position="4"/>
        <end position="252"/>
    </location>
</feature>
<organism evidence="13 14">
    <name type="scientific">Fervidicola ferrireducens</name>
    <dbReference type="NCBI Taxonomy" id="520764"/>
    <lineage>
        <taxon>Bacteria</taxon>
        <taxon>Bacillati</taxon>
        <taxon>Bacillota</taxon>
        <taxon>Clostridia</taxon>
        <taxon>Thermosediminibacterales</taxon>
        <taxon>Thermosediminibacteraceae</taxon>
        <taxon>Fervidicola</taxon>
    </lineage>
</organism>
<evidence type="ECO:0000256" key="2">
    <source>
        <dbReference type="ARBA" id="ARBA00001911"/>
    </source>
</evidence>
<dbReference type="GO" id="GO:0033499">
    <property type="term" value="P:galactose catabolic process via UDP-galactose, Leloir pathway"/>
    <property type="evidence" value="ECO:0007669"/>
    <property type="project" value="TreeGrafter"/>
</dbReference>
<reference evidence="13 14" key="1">
    <citation type="submission" date="2015-12" db="EMBL/GenBank/DDBJ databases">
        <title>Draft genome sequnece of Fervidicola ferrireducens strain Y170.</title>
        <authorList>
            <person name="Patel B.K."/>
        </authorList>
    </citation>
    <scope>NUCLEOTIDE SEQUENCE [LARGE SCALE GENOMIC DNA]</scope>
    <source>
        <strain evidence="13 14">Y170</strain>
    </source>
</reference>
<evidence type="ECO:0000313" key="13">
    <source>
        <dbReference type="EMBL" id="KXG77516.1"/>
    </source>
</evidence>
<evidence type="ECO:0000256" key="4">
    <source>
        <dbReference type="ARBA" id="ARBA00007637"/>
    </source>
</evidence>
<comment type="subunit">
    <text evidence="11">Homodimer.</text>
</comment>
<dbReference type="EC" id="5.1.3.2" evidence="5 11"/>
<accession>A0A140LAE1</accession>
<dbReference type="InterPro" id="IPR005886">
    <property type="entry name" value="UDP_G4E"/>
</dbReference>
<dbReference type="PANTHER" id="PTHR43725">
    <property type="entry name" value="UDP-GLUCOSE 4-EPIMERASE"/>
    <property type="match status" value="1"/>
</dbReference>
<keyword evidence="10 11" id="KW-0119">Carbohydrate metabolism</keyword>
<evidence type="ECO:0000256" key="11">
    <source>
        <dbReference type="RuleBase" id="RU366046"/>
    </source>
</evidence>
<keyword evidence="9 11" id="KW-0413">Isomerase</keyword>
<dbReference type="STRING" id="520764.AN618_10680"/>
<evidence type="ECO:0000256" key="7">
    <source>
        <dbReference type="ARBA" id="ARBA00023027"/>
    </source>
</evidence>
<comment type="catalytic activity">
    <reaction evidence="1 11">
        <text>UDP-alpha-D-glucose = UDP-alpha-D-galactose</text>
        <dbReference type="Rhea" id="RHEA:22168"/>
        <dbReference type="ChEBI" id="CHEBI:58885"/>
        <dbReference type="ChEBI" id="CHEBI:66914"/>
        <dbReference type="EC" id="5.1.3.2"/>
    </reaction>
</comment>
<dbReference type="SUPFAM" id="SSF51735">
    <property type="entry name" value="NAD(P)-binding Rossmann-fold domains"/>
    <property type="match status" value="1"/>
</dbReference>
<dbReference type="InterPro" id="IPR036291">
    <property type="entry name" value="NAD(P)-bd_dom_sf"/>
</dbReference>
<dbReference type="PATRIC" id="fig|520764.3.peg.1104"/>
<dbReference type="Pfam" id="PF01370">
    <property type="entry name" value="Epimerase"/>
    <property type="match status" value="1"/>
</dbReference>
<dbReference type="GO" id="GO:0003978">
    <property type="term" value="F:UDP-glucose 4-epimerase activity"/>
    <property type="evidence" value="ECO:0007669"/>
    <property type="project" value="UniProtKB-UniRule"/>
</dbReference>
<dbReference type="InterPro" id="IPR001509">
    <property type="entry name" value="Epimerase_deHydtase"/>
</dbReference>
<dbReference type="PANTHER" id="PTHR43725:SF53">
    <property type="entry name" value="UDP-ARABINOSE 4-EPIMERASE 1"/>
    <property type="match status" value="1"/>
</dbReference>
<keyword evidence="8" id="KW-0299">Galactose metabolism</keyword>
<evidence type="ECO:0000256" key="1">
    <source>
        <dbReference type="ARBA" id="ARBA00000083"/>
    </source>
</evidence>
<dbReference type="RefSeq" id="WP_066352931.1">
    <property type="nucleotide sequence ID" value="NZ_LOED01000010.1"/>
</dbReference>
<evidence type="ECO:0000256" key="5">
    <source>
        <dbReference type="ARBA" id="ARBA00013189"/>
    </source>
</evidence>
<dbReference type="OrthoDB" id="9811743at2"/>
<keyword evidence="7 11" id="KW-0520">NAD</keyword>
<evidence type="ECO:0000256" key="3">
    <source>
        <dbReference type="ARBA" id="ARBA00004947"/>
    </source>
</evidence>
<name>A0A140LAE1_9FIRM</name>
<dbReference type="Gene3D" id="3.40.50.720">
    <property type="entry name" value="NAD(P)-binding Rossmann-like Domain"/>
    <property type="match status" value="1"/>
</dbReference>
<proteinExistence type="inferred from homology"/>
<dbReference type="InParanoid" id="A0A140LAE1"/>
<evidence type="ECO:0000256" key="9">
    <source>
        <dbReference type="ARBA" id="ARBA00023235"/>
    </source>
</evidence>
<evidence type="ECO:0000259" key="12">
    <source>
        <dbReference type="Pfam" id="PF01370"/>
    </source>
</evidence>
<comment type="pathway">
    <text evidence="3 11">Carbohydrate metabolism; galactose metabolism.</text>
</comment>
<sequence>MARVFVTGGAGYIGSHVVKLLGERGHEVLVYDNLSTGSRKAVLWGKLVEGDILDYKTLKDAMENFKPDAVMHFAAKIVVPESVKKPLLYYENNTCGAINILKAMRQCGVKKFIFSSTAAVYGEPDKMPITEDYPLNPVNPYGRSKAAVEAVLRDLSTAEDFRYVSLRYFNVAGADPEGQIGETKPDATHLITMCVRTACGKRDRLYIYGTDYPTRDGTCIRDYIHVMDLADAHLLALDYLLSGGESDTFNCGYGRGYSVKEVVDEAKKVTGVDFTVEYAPRRPGDPPELVADSKKIRGRLGWKPRYDDLGFIIKTAWEWERKRA</sequence>
<dbReference type="AlphaFoldDB" id="A0A140LAE1"/>
<comment type="caution">
    <text evidence="13">The sequence shown here is derived from an EMBL/GenBank/DDBJ whole genome shotgun (WGS) entry which is preliminary data.</text>
</comment>
<keyword evidence="14" id="KW-1185">Reference proteome</keyword>
<dbReference type="CDD" id="cd05247">
    <property type="entry name" value="UDP_G4E_1_SDR_e"/>
    <property type="match status" value="1"/>
</dbReference>
<comment type="similarity">
    <text evidence="4 11">Belongs to the NAD(P)-dependent epimerase/dehydratase family.</text>
</comment>
<dbReference type="FunCoup" id="A0A140LAE1">
    <property type="interactions" value="181"/>
</dbReference>
<comment type="cofactor">
    <cofactor evidence="2 11">
        <name>NAD(+)</name>
        <dbReference type="ChEBI" id="CHEBI:57540"/>
    </cofactor>
</comment>